<proteinExistence type="predicted"/>
<evidence type="ECO:0000313" key="2">
    <source>
        <dbReference type="Proteomes" id="UP000724584"/>
    </source>
</evidence>
<accession>A0ACB7NVZ1</accession>
<reference evidence="1 2" key="1">
    <citation type="journal article" date="2021" name="Nat. Commun.">
        <title>Genetic determinants of endophytism in the Arabidopsis root mycobiome.</title>
        <authorList>
            <person name="Mesny F."/>
            <person name="Miyauchi S."/>
            <person name="Thiergart T."/>
            <person name="Pickel B."/>
            <person name="Atanasova L."/>
            <person name="Karlsson M."/>
            <person name="Huettel B."/>
            <person name="Barry K.W."/>
            <person name="Haridas S."/>
            <person name="Chen C."/>
            <person name="Bauer D."/>
            <person name="Andreopoulos W."/>
            <person name="Pangilinan J."/>
            <person name="LaButti K."/>
            <person name="Riley R."/>
            <person name="Lipzen A."/>
            <person name="Clum A."/>
            <person name="Drula E."/>
            <person name="Henrissat B."/>
            <person name="Kohler A."/>
            <person name="Grigoriev I.V."/>
            <person name="Martin F.M."/>
            <person name="Hacquard S."/>
        </authorList>
    </citation>
    <scope>NUCLEOTIDE SEQUENCE [LARGE SCALE GENOMIC DNA]</scope>
    <source>
        <strain evidence="1 2">MPI-SDFR-AT-0079</strain>
    </source>
</reference>
<feature type="non-terminal residue" evidence="1">
    <location>
        <position position="349"/>
    </location>
</feature>
<keyword evidence="2" id="KW-1185">Reference proteome</keyword>
<organism evidence="1 2">
    <name type="scientific">Chaetomium tenue</name>
    <dbReference type="NCBI Taxonomy" id="1854479"/>
    <lineage>
        <taxon>Eukaryota</taxon>
        <taxon>Fungi</taxon>
        <taxon>Dikarya</taxon>
        <taxon>Ascomycota</taxon>
        <taxon>Pezizomycotina</taxon>
        <taxon>Sordariomycetes</taxon>
        <taxon>Sordariomycetidae</taxon>
        <taxon>Sordariales</taxon>
        <taxon>Chaetomiaceae</taxon>
        <taxon>Chaetomium</taxon>
    </lineage>
</organism>
<sequence>MQRTSESGAFEVFDPRGDLRLIVGPDQISFRVCSRSLARSSSYWETLLYGPFAEGQGQQKAGSDWVIPLPEDRPEGLRILCFAVHGKFDALPSEMTHAELLYVVVLADKYNMVGSLKPFWKDWVQDPDCVTDNTPTADELLDYLAVCHKLGYGRGFREAFAYFVKCAAAHDDGRLYIDGFPDHDIYDDDYVWLQDKVFDDVKRGREMVLKMICNKIQYAIVSLILQSKCNVYTSPTCDCTMLGALVRAMVGRGLDHWFHNQMAGVADSITDYVSKFSSLLAELRGEMTVALESLGRQHAQRRTHQQDPENGGASDRGDLPHSGNERSGSRSSHCQRTRSVLETGHQTMD</sequence>
<comment type="caution">
    <text evidence="1">The sequence shown here is derived from an EMBL/GenBank/DDBJ whole genome shotgun (WGS) entry which is preliminary data.</text>
</comment>
<name>A0ACB7NVZ1_9PEZI</name>
<dbReference type="Proteomes" id="UP000724584">
    <property type="component" value="Unassembled WGS sequence"/>
</dbReference>
<gene>
    <name evidence="1" type="ORF">F5144DRAFT_391990</name>
</gene>
<evidence type="ECO:0000313" key="1">
    <source>
        <dbReference type="EMBL" id="KAH6617404.1"/>
    </source>
</evidence>
<protein>
    <submittedName>
        <fullName evidence="1">Uncharacterized protein</fullName>
    </submittedName>
</protein>
<dbReference type="EMBL" id="JAGIZQ010000007">
    <property type="protein sequence ID" value="KAH6617404.1"/>
    <property type="molecule type" value="Genomic_DNA"/>
</dbReference>